<accession>A0A0R1WXE8</accession>
<dbReference type="Proteomes" id="UP000051054">
    <property type="component" value="Unassembled WGS sequence"/>
</dbReference>
<protein>
    <submittedName>
        <fullName evidence="1">Uncharacterized protein</fullName>
    </submittedName>
</protein>
<comment type="caution">
    <text evidence="1">The sequence shown here is derived from an EMBL/GenBank/DDBJ whole genome shotgun (WGS) entry which is preliminary data.</text>
</comment>
<organism evidence="1 2">
    <name type="scientific">Ligilactobacillus hayakitensis DSM 18933 = JCM 14209</name>
    <dbReference type="NCBI Taxonomy" id="1423755"/>
    <lineage>
        <taxon>Bacteria</taxon>
        <taxon>Bacillati</taxon>
        <taxon>Bacillota</taxon>
        <taxon>Bacilli</taxon>
        <taxon>Lactobacillales</taxon>
        <taxon>Lactobacillaceae</taxon>
        <taxon>Ligilactobacillus</taxon>
    </lineage>
</organism>
<dbReference type="STRING" id="1423755.FC40_GL000333"/>
<evidence type="ECO:0000313" key="1">
    <source>
        <dbReference type="EMBL" id="KRM20169.1"/>
    </source>
</evidence>
<dbReference type="PATRIC" id="fig|1423755.3.peg.367"/>
<dbReference type="EMBL" id="AZGD01000011">
    <property type="protein sequence ID" value="KRM20169.1"/>
    <property type="molecule type" value="Genomic_DNA"/>
</dbReference>
<evidence type="ECO:0000313" key="2">
    <source>
        <dbReference type="Proteomes" id="UP000051054"/>
    </source>
</evidence>
<dbReference type="AlphaFoldDB" id="A0A0R1WXE8"/>
<name>A0A0R1WXE8_9LACO</name>
<gene>
    <name evidence="1" type="ORF">FC40_GL000333</name>
</gene>
<keyword evidence="2" id="KW-1185">Reference proteome</keyword>
<reference evidence="1 2" key="1">
    <citation type="journal article" date="2015" name="Genome Announc.">
        <title>Expanding the biotechnology potential of lactobacilli through comparative genomics of 213 strains and associated genera.</title>
        <authorList>
            <person name="Sun Z."/>
            <person name="Harris H.M."/>
            <person name="McCann A."/>
            <person name="Guo C."/>
            <person name="Argimon S."/>
            <person name="Zhang W."/>
            <person name="Yang X."/>
            <person name="Jeffery I.B."/>
            <person name="Cooney J.C."/>
            <person name="Kagawa T.F."/>
            <person name="Liu W."/>
            <person name="Song Y."/>
            <person name="Salvetti E."/>
            <person name="Wrobel A."/>
            <person name="Rasinkangas P."/>
            <person name="Parkhill J."/>
            <person name="Rea M.C."/>
            <person name="O'Sullivan O."/>
            <person name="Ritari J."/>
            <person name="Douillard F.P."/>
            <person name="Paul Ross R."/>
            <person name="Yang R."/>
            <person name="Briner A.E."/>
            <person name="Felis G.E."/>
            <person name="de Vos W.M."/>
            <person name="Barrangou R."/>
            <person name="Klaenhammer T.R."/>
            <person name="Caufield P.W."/>
            <person name="Cui Y."/>
            <person name="Zhang H."/>
            <person name="O'Toole P.W."/>
        </authorList>
    </citation>
    <scope>NUCLEOTIDE SEQUENCE [LARGE SCALE GENOMIC DNA]</scope>
    <source>
        <strain evidence="1 2">DSM 18933</strain>
    </source>
</reference>
<proteinExistence type="predicted"/>
<dbReference type="RefSeq" id="WP_025022665.1">
    <property type="nucleotide sequence ID" value="NZ_AZGD01000011.1"/>
</dbReference>
<sequence>MRDIMQDDKDIMKEESQEVNLNNPSERMLYVGMLGGGQVLIKKFNEDNLRVNTDMGYLLGMMALESGKELKMRRLIAQATYAMDDKARENFKTSMIATLQEYKRQLMKGGL</sequence>